<evidence type="ECO:0000313" key="1">
    <source>
        <dbReference type="EMBL" id="SMC43259.1"/>
    </source>
</evidence>
<dbReference type="Proteomes" id="UP000192328">
    <property type="component" value="Unassembled WGS sequence"/>
</dbReference>
<gene>
    <name evidence="1" type="ORF">SAMN06297397_0927</name>
</gene>
<sequence length="303" mass="33999">MNCNLKRFLSLLLLFALFLTPVCAEEEIIPPAWDVPDYVTALLEVASEEVGYTEDHGRTKYGEWAGDPAAQWCAEFVCWCVDQVDQRTGTSLLRSVYPYYTSSNTGKNWFIKAGRYVVRKGRVEGWGYEWLKGSDSFIQSGDYIPQPGDWVFFNWGGGTDTEHVAMVEYCTRDRLGNVTVHVIEGNNPSSVQRNEYDLNSGSILGYGTVHDVADITMTFGCLGEKVYTLQEKLAYLGYLDPSLVTGRYGDGTVEAVRAYQEAHKLKVNGIANLQTQAKLDAEYTQAYDSDPDIWGVVDDDEDF</sequence>
<reference evidence="1" key="1">
    <citation type="submission" date="2017-04" db="EMBL/GenBank/DDBJ databases">
        <authorList>
            <person name="Varghese N."/>
            <person name="Submissions S."/>
        </authorList>
    </citation>
    <scope>NUCLEOTIDE SEQUENCE</scope>
    <source>
        <strain evidence="1">WTE2008</strain>
    </source>
</reference>
<accession>A0AC61PJK6</accession>
<name>A0AC61PJK6_9FIRM</name>
<organism evidence="1 2">
    <name type="scientific">Aristaeella lactis</name>
    <dbReference type="NCBI Taxonomy" id="3046383"/>
    <lineage>
        <taxon>Bacteria</taxon>
        <taxon>Bacillati</taxon>
        <taxon>Bacillota</taxon>
        <taxon>Clostridia</taxon>
        <taxon>Eubacteriales</taxon>
        <taxon>Aristaeellaceae</taxon>
        <taxon>Aristaeella</taxon>
    </lineage>
</organism>
<proteinExistence type="predicted"/>
<comment type="caution">
    <text evidence="1">The sequence shown here is derived from an EMBL/GenBank/DDBJ whole genome shotgun (WGS) entry which is preliminary data.</text>
</comment>
<protein>
    <submittedName>
        <fullName evidence="1">CHAP domain-containing protein</fullName>
    </submittedName>
</protein>
<keyword evidence="2" id="KW-1185">Reference proteome</keyword>
<dbReference type="EMBL" id="FWXZ01000001">
    <property type="protein sequence ID" value="SMC43259.1"/>
    <property type="molecule type" value="Genomic_DNA"/>
</dbReference>
<evidence type="ECO:0000313" key="2">
    <source>
        <dbReference type="Proteomes" id="UP000192328"/>
    </source>
</evidence>